<keyword evidence="1" id="KW-0521">NADP</keyword>
<dbReference type="GeneID" id="18874900"/>
<dbReference type="EMBL" id="GL996506">
    <property type="protein sequence ID" value="EGW30152.1"/>
    <property type="molecule type" value="Genomic_DNA"/>
</dbReference>
<reference evidence="4 5" key="1">
    <citation type="journal article" date="2011" name="Proc. Natl. Acad. Sci. U.S.A.">
        <title>Comparative genomics of xylose-fermenting fungi for enhanced biofuel production.</title>
        <authorList>
            <person name="Wohlbach D.J."/>
            <person name="Kuo A."/>
            <person name="Sato T.K."/>
            <person name="Potts K.M."/>
            <person name="Salamov A.A."/>
            <person name="LaButti K.M."/>
            <person name="Sun H."/>
            <person name="Clum A."/>
            <person name="Pangilinan J.L."/>
            <person name="Lindquist E.A."/>
            <person name="Lucas S."/>
            <person name="Lapidus A."/>
            <person name="Jin M."/>
            <person name="Gunawan C."/>
            <person name="Balan V."/>
            <person name="Dale B.E."/>
            <person name="Jeffries T.W."/>
            <person name="Zinkel R."/>
            <person name="Barry K.W."/>
            <person name="Grigoriev I.V."/>
            <person name="Gasch A.P."/>
        </authorList>
    </citation>
    <scope>NUCLEOTIDE SEQUENCE [LARGE SCALE GENOMIC DNA]</scope>
    <source>
        <strain evidence="5">NRRL Y-27907 / 11-Y1</strain>
    </source>
</reference>
<dbReference type="eggNOG" id="ENOG502S12R">
    <property type="taxonomic scope" value="Eukaryota"/>
</dbReference>
<sequence>MSQISLAIIGLNGALGKPTLDAINSGKFDDKLKFPIKALTRKDTPSTDKIQYIKTEINSETVDSIANSLSGVDVIAELVTPNPDLFSTLEKVAGKVKPKLYIPSQFGADIESVSKLIPGFLALKTKHSENLRGLGIKTVDVITNLFAQPGSFLYEHVAHVGIDPDTNTVFQIGDLDTELEFTRLEDIGNVVLAVATTPIDKLPDTIRVKSGEIAYKDIINNYEKSHNVKLTVKEKITTEEAKKKLDEKL</sequence>
<evidence type="ECO:0000256" key="1">
    <source>
        <dbReference type="ARBA" id="ARBA00022857"/>
    </source>
</evidence>
<feature type="non-terminal residue" evidence="4">
    <location>
        <position position="249"/>
    </location>
</feature>
<accession>G3AVD3</accession>
<keyword evidence="2" id="KW-0560">Oxidoreductase</keyword>
<gene>
    <name evidence="4" type="ORF">SPAPADRAFT_63760</name>
</gene>
<dbReference type="KEGG" id="spaa:SPAPADRAFT_63760"/>
<dbReference type="GO" id="GO:0016491">
    <property type="term" value="F:oxidoreductase activity"/>
    <property type="evidence" value="ECO:0007669"/>
    <property type="project" value="UniProtKB-KW"/>
</dbReference>
<dbReference type="OMA" id="EDSIGPW"/>
<dbReference type="InterPro" id="IPR008030">
    <property type="entry name" value="NmrA-like"/>
</dbReference>
<dbReference type="SUPFAM" id="SSF51735">
    <property type="entry name" value="NAD(P)-binding Rossmann-fold domains"/>
    <property type="match status" value="1"/>
</dbReference>
<dbReference type="PANTHER" id="PTHR47706:SF9">
    <property type="entry name" value="NMRA-LIKE DOMAIN-CONTAINING PROTEIN-RELATED"/>
    <property type="match status" value="1"/>
</dbReference>
<protein>
    <recommendedName>
        <fullName evidence="3">NmrA-like domain-containing protein</fullName>
    </recommendedName>
</protein>
<dbReference type="OrthoDB" id="9974981at2759"/>
<evidence type="ECO:0000313" key="4">
    <source>
        <dbReference type="EMBL" id="EGW30152.1"/>
    </source>
</evidence>
<dbReference type="InterPro" id="IPR051609">
    <property type="entry name" value="NmrA/Isoflavone_reductase-like"/>
</dbReference>
<keyword evidence="5" id="KW-1185">Reference proteome</keyword>
<feature type="domain" description="NmrA-like" evidence="3">
    <location>
        <begin position="7"/>
        <end position="245"/>
    </location>
</feature>
<dbReference type="Pfam" id="PF05368">
    <property type="entry name" value="NmrA"/>
    <property type="match status" value="1"/>
</dbReference>
<evidence type="ECO:0000256" key="2">
    <source>
        <dbReference type="ARBA" id="ARBA00023002"/>
    </source>
</evidence>
<dbReference type="RefSeq" id="XP_007377918.1">
    <property type="nucleotide sequence ID" value="XM_007377856.1"/>
</dbReference>
<dbReference type="AlphaFoldDB" id="G3AVD3"/>
<dbReference type="InParanoid" id="G3AVD3"/>
<evidence type="ECO:0000259" key="3">
    <source>
        <dbReference type="Pfam" id="PF05368"/>
    </source>
</evidence>
<dbReference type="Proteomes" id="UP000000709">
    <property type="component" value="Unassembled WGS sequence"/>
</dbReference>
<dbReference type="InterPro" id="IPR036291">
    <property type="entry name" value="NAD(P)-bd_dom_sf"/>
</dbReference>
<name>G3AVD3_SPAPN</name>
<organism evidence="5">
    <name type="scientific">Spathaspora passalidarum (strain NRRL Y-27907 / 11-Y1)</name>
    <dbReference type="NCBI Taxonomy" id="619300"/>
    <lineage>
        <taxon>Eukaryota</taxon>
        <taxon>Fungi</taxon>
        <taxon>Dikarya</taxon>
        <taxon>Ascomycota</taxon>
        <taxon>Saccharomycotina</taxon>
        <taxon>Pichiomycetes</taxon>
        <taxon>Debaryomycetaceae</taxon>
        <taxon>Spathaspora</taxon>
    </lineage>
</organism>
<dbReference type="Gene3D" id="3.40.50.720">
    <property type="entry name" value="NAD(P)-binding Rossmann-like Domain"/>
    <property type="match status" value="1"/>
</dbReference>
<dbReference type="PANTHER" id="PTHR47706">
    <property type="entry name" value="NMRA-LIKE FAMILY PROTEIN"/>
    <property type="match status" value="1"/>
</dbReference>
<dbReference type="Gene3D" id="3.90.25.10">
    <property type="entry name" value="UDP-galactose 4-epimerase, domain 1"/>
    <property type="match status" value="1"/>
</dbReference>
<evidence type="ECO:0000313" key="5">
    <source>
        <dbReference type="Proteomes" id="UP000000709"/>
    </source>
</evidence>
<proteinExistence type="predicted"/>
<dbReference type="HOGENOM" id="CLU_058266_0_0_1"/>